<keyword evidence="1" id="KW-0812">Transmembrane</keyword>
<organism evidence="2 3">
    <name type="scientific">Salmonella phage GG32</name>
    <dbReference type="NCBI Taxonomy" id="1868169"/>
    <lineage>
        <taxon>Viruses</taxon>
        <taxon>Duplodnaviria</taxon>
        <taxon>Heunggongvirae</taxon>
        <taxon>Uroviricota</taxon>
        <taxon>Caudoviricetes</taxon>
        <taxon>Pantevenvirales</taxon>
        <taxon>Ackermannviridae</taxon>
        <taxon>Cvivirinae</taxon>
        <taxon>Kuttervirus</taxon>
        <taxon>Kuttervirus GG32</taxon>
    </lineage>
</organism>
<proteinExistence type="predicted"/>
<evidence type="ECO:0000256" key="1">
    <source>
        <dbReference type="SAM" id="Phobius"/>
    </source>
</evidence>
<keyword evidence="1" id="KW-1133">Transmembrane helix</keyword>
<evidence type="ECO:0000313" key="2">
    <source>
        <dbReference type="EMBL" id="ANN85982.1"/>
    </source>
</evidence>
<keyword evidence="3" id="KW-1185">Reference proteome</keyword>
<sequence length="52" mass="5832">MMATICLVFLILITICSVNMCLRHINSGEIIYGFMYGGVSVWAAYWLADTII</sequence>
<evidence type="ECO:0000313" key="3">
    <source>
        <dbReference type="Proteomes" id="UP000202398"/>
    </source>
</evidence>
<reference evidence="2 3" key="1">
    <citation type="submission" date="2016-05" db="EMBL/GenBank/DDBJ databases">
        <title>Genome Sequence of Salmonella enterica Serovar Typhimurium Phage GG32 strain from environment in Korea.</title>
        <authorList>
            <person name="Chae S.-J."/>
            <person name="Kwon T."/>
            <person name="Lee S."/>
            <person name="Kim J."/>
            <person name="Yoo C.-K."/>
            <person name="Chung G.T."/>
            <person name="Kim D.-W."/>
            <person name="Lee D.-Y."/>
        </authorList>
    </citation>
    <scope>NUCLEOTIDE SEQUENCE [LARGE SCALE GENOMIC DNA]</scope>
</reference>
<name>A0A193GXZ1_9CAUD</name>
<dbReference type="RefSeq" id="YP_009283908.1">
    <property type="nucleotide sequence ID" value="NC_031045.1"/>
</dbReference>
<protein>
    <submittedName>
        <fullName evidence="2">Uncharacterized protein</fullName>
    </submittedName>
</protein>
<feature type="transmembrane region" description="Helical" evidence="1">
    <location>
        <begin position="30"/>
        <end position="48"/>
    </location>
</feature>
<dbReference type="GeneID" id="30313791"/>
<accession>A0A193GXZ1</accession>
<dbReference type="KEGG" id="vg:30313791"/>
<keyword evidence="1" id="KW-0472">Membrane</keyword>
<dbReference type="EMBL" id="KX245012">
    <property type="protein sequence ID" value="ANN85982.1"/>
    <property type="molecule type" value="Genomic_DNA"/>
</dbReference>
<dbReference type="Proteomes" id="UP000202398">
    <property type="component" value="Segment"/>
</dbReference>